<evidence type="ECO:0000259" key="7">
    <source>
        <dbReference type="Pfam" id="PF07980"/>
    </source>
</evidence>
<protein>
    <submittedName>
        <fullName evidence="10">RagB/SusD family nutrient uptake outer membrane protein</fullName>
    </submittedName>
</protein>
<dbReference type="Proteomes" id="UP001156218">
    <property type="component" value="Chromosome"/>
</dbReference>
<dbReference type="Proteomes" id="UP001217776">
    <property type="component" value="Unassembled WGS sequence"/>
</dbReference>
<evidence type="ECO:0000256" key="3">
    <source>
        <dbReference type="ARBA" id="ARBA00022729"/>
    </source>
</evidence>
<proteinExistence type="inferred from homology"/>
<organism evidence="10 23">
    <name type="scientific">Bacteroides thetaiotaomicron</name>
    <dbReference type="NCBI Taxonomy" id="818"/>
    <lineage>
        <taxon>Bacteria</taxon>
        <taxon>Pseudomonadati</taxon>
        <taxon>Bacteroidota</taxon>
        <taxon>Bacteroidia</taxon>
        <taxon>Bacteroidales</taxon>
        <taxon>Bacteroidaceae</taxon>
        <taxon>Bacteroides</taxon>
    </lineage>
</organism>
<evidence type="ECO:0000256" key="5">
    <source>
        <dbReference type="ARBA" id="ARBA00023237"/>
    </source>
</evidence>
<evidence type="ECO:0000313" key="20">
    <source>
        <dbReference type="Proteomes" id="UP000284785"/>
    </source>
</evidence>
<evidence type="ECO:0000256" key="2">
    <source>
        <dbReference type="ARBA" id="ARBA00006275"/>
    </source>
</evidence>
<dbReference type="EMBL" id="CP083680">
    <property type="protein sequence ID" value="UYU68214.1"/>
    <property type="molecule type" value="Genomic_DNA"/>
</dbReference>
<dbReference type="SUPFAM" id="SSF48452">
    <property type="entry name" value="TPR-like"/>
    <property type="match status" value="1"/>
</dbReference>
<accession>C6IP15</accession>
<dbReference type="InterPro" id="IPR011990">
    <property type="entry name" value="TPR-like_helical_dom_sf"/>
</dbReference>
<dbReference type="EMBL" id="WCRW01000015">
    <property type="protein sequence ID" value="KAB4453020.1"/>
    <property type="molecule type" value="Genomic_DNA"/>
</dbReference>
<evidence type="ECO:0000313" key="18">
    <source>
        <dbReference type="EMBL" id="UYU89296.1"/>
    </source>
</evidence>
<evidence type="ECO:0000313" key="19">
    <source>
        <dbReference type="Proteomes" id="UP000283616"/>
    </source>
</evidence>
<dbReference type="EMBL" id="CP083681">
    <property type="protein sequence ID" value="UYU70113.1"/>
    <property type="molecule type" value="Genomic_DNA"/>
</dbReference>
<feature type="signal peptide" evidence="6">
    <location>
        <begin position="1"/>
        <end position="23"/>
    </location>
</feature>
<comment type="similarity">
    <text evidence="2">Belongs to the SusD family.</text>
</comment>
<feature type="domain" description="SusD-like N-terminal" evidence="8">
    <location>
        <begin position="67"/>
        <end position="214"/>
    </location>
</feature>
<dbReference type="Pfam" id="PF07980">
    <property type="entry name" value="SusD_RagB"/>
    <property type="match status" value="1"/>
</dbReference>
<keyword evidence="5" id="KW-0998">Cell outer membrane</keyword>
<dbReference type="Proteomes" id="UP000500882">
    <property type="component" value="Chromosome"/>
</dbReference>
<evidence type="ECO:0000313" key="24">
    <source>
        <dbReference type="Proteomes" id="UP000500882"/>
    </source>
</evidence>
<dbReference type="EMBL" id="WCSY01000006">
    <property type="protein sequence ID" value="KAB4314316.1"/>
    <property type="molecule type" value="Genomic_DNA"/>
</dbReference>
<reference evidence="13" key="5">
    <citation type="submission" date="2022-10" db="EMBL/GenBank/DDBJ databases">
        <title>Human gut microbiome strain richness.</title>
        <authorList>
            <person name="Chen-Liaw A."/>
        </authorList>
    </citation>
    <scope>NUCLEOTIDE SEQUENCE</scope>
    <source>
        <strain evidence="13">1001283st1_A3_1001283B150304_161114</strain>
    </source>
</reference>
<gene>
    <name evidence="9" type="ORF">BatF92_00500</name>
    <name evidence="15" type="ORF">DW011_02955</name>
    <name evidence="14" type="ORF">DW780_02015</name>
    <name evidence="11" type="ORF">GAN75_19440</name>
    <name evidence="12" type="ORF">GAN91_14095</name>
    <name evidence="10" type="ORF">GAO51_08110</name>
    <name evidence="17" type="ORF">KQP59_17745</name>
    <name evidence="16" type="ORF">KQP68_08030</name>
    <name evidence="18" type="ORF">KQP74_15205</name>
    <name evidence="13" type="ORF">PO127_02920</name>
</gene>
<dbReference type="Proteomes" id="UP001156216">
    <property type="component" value="Chromosome"/>
</dbReference>
<evidence type="ECO:0000256" key="1">
    <source>
        <dbReference type="ARBA" id="ARBA00004442"/>
    </source>
</evidence>
<evidence type="ECO:0000313" key="10">
    <source>
        <dbReference type="EMBL" id="KAB4314316.1"/>
    </source>
</evidence>
<dbReference type="Gene3D" id="1.25.40.390">
    <property type="match status" value="1"/>
</dbReference>
<evidence type="ECO:0000256" key="4">
    <source>
        <dbReference type="ARBA" id="ARBA00023136"/>
    </source>
</evidence>
<dbReference type="AlphaFoldDB" id="A0A0P0EXF2"/>
<evidence type="ECO:0000313" key="13">
    <source>
        <dbReference type="EMBL" id="MDC2234702.1"/>
    </source>
</evidence>
<dbReference type="Proteomes" id="UP000284785">
    <property type="component" value="Unassembled WGS sequence"/>
</dbReference>
<accession>A0A0P0EXF2</accession>
<dbReference type="EMBL" id="CP083685">
    <property type="protein sequence ID" value="UYU89296.1"/>
    <property type="molecule type" value="Genomic_DNA"/>
</dbReference>
<sequence>MKKYNYILLGMLSLFFVTTLTSCSDYFDQVPDDRLSLEEIFKTRDGALKYLSNVYTFLPDEFNQRQVHETSLYRTPGPWTGASDETEWTSSGNKAKLINNNSIDATENTMVLYRWKSWYSGIHESAVFTKYVDQAPLTASERAQWKAEAKALRAIYYFYLVRTYGPVPVLEDDYALDTPSNELQLSRSTVDRCFDFIVSELKEAQNAGLLEDASSDKTTGVGRIDKAIAQAFIIEALTYRASWLFNGECTYYADMANPDGTRLFPSQPDAATIKADWQKVVTECQKFFADYGNRFQLMYTDKSGKSVAGPDAEGFNPYESYRRAIRTLFSEMGNNKEMIFYRMDNAAGTMQYDRMPNKSGNTNDYRGGSLLGATQEMVDAYFMANGMSPVTGYAADGVTPIINEASGYKEDGTSSSDYKSADGTLYAPAGTRNMYVNREPRFYADITFSNSKWFSGTEGDYTVDFTYSGNCGKAQGNNDFTSTGYLVRKNMDSGDRNQNLVCVLLRLTNIYFDYIEALAYVDPSHADIWKYMNLIRERAGIPGYGTASLPKATTTSEIMKLIQKEKRIELSFENCRYFDVRRWGLTNEFFNKPVHGMNVNYDGNEFYKRTEITSRNFDRQYFFPIPQSEIDIDKNLVQNEGF</sequence>
<comment type="subcellular location">
    <subcellularLocation>
        <location evidence="1">Cell outer membrane</location>
    </subcellularLocation>
</comment>
<keyword evidence="4" id="KW-0472">Membrane</keyword>
<dbReference type="KEGG" id="btho:Btheta7330_04778"/>
<evidence type="ECO:0000313" key="25">
    <source>
        <dbReference type="Proteomes" id="UP001156218"/>
    </source>
</evidence>
<evidence type="ECO:0000313" key="17">
    <source>
        <dbReference type="EMBL" id="UYU70113.1"/>
    </source>
</evidence>
<evidence type="ECO:0000313" key="9">
    <source>
        <dbReference type="EMBL" id="BCA48108.1"/>
    </source>
</evidence>
<dbReference type="EMBL" id="AP022660">
    <property type="protein sequence ID" value="BCA48108.1"/>
    <property type="molecule type" value="Genomic_DNA"/>
</dbReference>
<dbReference type="RefSeq" id="WP_008767174.1">
    <property type="nucleotide sequence ID" value="NZ_AP022660.1"/>
</dbReference>
<reference evidence="9 24" key="3">
    <citation type="submission" date="2020-02" db="EMBL/GenBank/DDBJ databases">
        <title>Whole-genome sequencing and comparative analysis of the genomes of Bacteroides thetaiotaomicron and Escherichia coli isolated from a healthy resident in Vietnam.</title>
        <authorList>
            <person name="Mohsin M."/>
            <person name="Tanaka K."/>
            <person name="Kawahara R."/>
            <person name="Kondo S."/>
            <person name="Noguchi H."/>
            <person name="Motooka D."/>
            <person name="Nakamura S."/>
            <person name="Khong D.T."/>
            <person name="Nguyen T.N."/>
            <person name="Tran H.T."/>
            <person name="Yamamoto Y."/>
        </authorList>
    </citation>
    <scope>NUCLEOTIDE SEQUENCE [LARGE SCALE GENOMIC DNA]</scope>
    <source>
        <strain evidence="9 24">F9-2</strain>
    </source>
</reference>
<dbReference type="Proteomes" id="UP000436825">
    <property type="component" value="Unassembled WGS sequence"/>
</dbReference>
<reference evidence="19 20" key="1">
    <citation type="submission" date="2018-08" db="EMBL/GenBank/DDBJ databases">
        <title>A genome reference for cultivated species of the human gut microbiota.</title>
        <authorList>
            <person name="Zou Y."/>
            <person name="Xue W."/>
            <person name="Luo G."/>
        </authorList>
    </citation>
    <scope>NUCLEOTIDE SEQUENCE [LARGE SCALE GENOMIC DNA]</scope>
    <source>
        <strain evidence="15 19">AF37-12</strain>
        <strain evidence="14 20">AM30-26</strain>
    </source>
</reference>
<reference evidence="21 22" key="2">
    <citation type="journal article" date="2019" name="Nat. Med.">
        <title>A library of human gut bacterial isolates paired with longitudinal multiomics data enables mechanistic microbiome research.</title>
        <authorList>
            <person name="Poyet M."/>
            <person name="Groussin M."/>
            <person name="Gibbons S.M."/>
            <person name="Avila-Pacheco J."/>
            <person name="Jiang X."/>
            <person name="Kearney S.M."/>
            <person name="Perrotta A.R."/>
            <person name="Berdy B."/>
            <person name="Zhao S."/>
            <person name="Lieberman T.D."/>
            <person name="Swanson P.K."/>
            <person name="Smith M."/>
            <person name="Roesemann S."/>
            <person name="Alexander J.E."/>
            <person name="Rich S.A."/>
            <person name="Livny J."/>
            <person name="Vlamakis H."/>
            <person name="Clish C."/>
            <person name="Bullock K."/>
            <person name="Deik A."/>
            <person name="Scott J."/>
            <person name="Pierce K.A."/>
            <person name="Xavier R.J."/>
            <person name="Alm E.J."/>
        </authorList>
    </citation>
    <scope>NUCLEOTIDE SEQUENCE [LARGE SCALE GENOMIC DNA]</scope>
    <source>
        <strain evidence="11 21">BIOML-A160</strain>
        <strain evidence="12 22">BIOML-A162</strain>
        <strain evidence="10 23">BIOML-A188</strain>
    </source>
</reference>
<evidence type="ECO:0000313" key="15">
    <source>
        <dbReference type="EMBL" id="RHL63582.1"/>
    </source>
</evidence>
<dbReference type="Proteomes" id="UP001162960">
    <property type="component" value="Chromosome"/>
</dbReference>
<reference evidence="16 25" key="4">
    <citation type="submission" date="2021-06" db="EMBL/GenBank/DDBJ databases">
        <title>Interrogation of the integrated mobile genetic elements in gut-associated Bacteroides with a consensus prediction approach.</title>
        <authorList>
            <person name="Campbell D.E."/>
            <person name="Leigh J.R."/>
            <person name="Kim T."/>
            <person name="England W."/>
            <person name="Whitaker R.J."/>
            <person name="Degnan P.H."/>
        </authorList>
    </citation>
    <scope>NUCLEOTIDE SEQUENCE [LARGE SCALE GENOMIC DNA]</scope>
    <source>
        <strain evidence="18">VPI-3443</strain>
        <strain evidence="17">VPI-BTDOT2</strain>
        <strain evidence="16 25">WAL8669</strain>
    </source>
</reference>
<name>A0A0P0EXF2_BACT4</name>
<keyword evidence="3 6" id="KW-0732">Signal</keyword>
<dbReference type="Proteomes" id="UP000440614">
    <property type="component" value="Unassembled WGS sequence"/>
</dbReference>
<evidence type="ECO:0000313" key="16">
    <source>
        <dbReference type="EMBL" id="UYU68214.1"/>
    </source>
</evidence>
<dbReference type="Proteomes" id="UP000283616">
    <property type="component" value="Unassembled WGS sequence"/>
</dbReference>
<evidence type="ECO:0000313" key="12">
    <source>
        <dbReference type="EMBL" id="KAB4481406.1"/>
    </source>
</evidence>
<dbReference type="Pfam" id="PF14322">
    <property type="entry name" value="SusD-like_3"/>
    <property type="match status" value="1"/>
</dbReference>
<evidence type="ECO:0000259" key="8">
    <source>
        <dbReference type="Pfam" id="PF14322"/>
    </source>
</evidence>
<dbReference type="EMBL" id="JAQNVG010000003">
    <property type="protein sequence ID" value="MDC2234702.1"/>
    <property type="molecule type" value="Genomic_DNA"/>
</dbReference>
<evidence type="ECO:0000256" key="6">
    <source>
        <dbReference type="SAM" id="SignalP"/>
    </source>
</evidence>
<evidence type="ECO:0000313" key="22">
    <source>
        <dbReference type="Proteomes" id="UP000436858"/>
    </source>
</evidence>
<evidence type="ECO:0000313" key="14">
    <source>
        <dbReference type="EMBL" id="RHD90767.1"/>
    </source>
</evidence>
<evidence type="ECO:0000313" key="11">
    <source>
        <dbReference type="EMBL" id="KAB4453020.1"/>
    </source>
</evidence>
<evidence type="ECO:0000313" key="21">
    <source>
        <dbReference type="Proteomes" id="UP000436825"/>
    </source>
</evidence>
<feature type="domain" description="RagB/SusD" evidence="7">
    <location>
        <begin position="336"/>
        <end position="641"/>
    </location>
</feature>
<dbReference type="InterPro" id="IPR012944">
    <property type="entry name" value="SusD_RagB_dom"/>
</dbReference>
<dbReference type="OMA" id="HESAVFT"/>
<dbReference type="EMBL" id="QROV01000003">
    <property type="protein sequence ID" value="RHL63582.1"/>
    <property type="molecule type" value="Genomic_DNA"/>
</dbReference>
<dbReference type="Proteomes" id="UP000436858">
    <property type="component" value="Unassembled WGS sequence"/>
</dbReference>
<feature type="chain" id="PRO_5002964869" evidence="6">
    <location>
        <begin position="24"/>
        <end position="642"/>
    </location>
</feature>
<dbReference type="GO" id="GO:0009279">
    <property type="term" value="C:cell outer membrane"/>
    <property type="evidence" value="ECO:0007669"/>
    <property type="project" value="UniProtKB-SubCell"/>
</dbReference>
<dbReference type="InterPro" id="IPR033985">
    <property type="entry name" value="SusD-like_N"/>
</dbReference>
<dbReference type="EMBL" id="QSJP01000002">
    <property type="protein sequence ID" value="RHD90767.1"/>
    <property type="molecule type" value="Genomic_DNA"/>
</dbReference>
<dbReference type="EMBL" id="WCRY01000012">
    <property type="protein sequence ID" value="KAB4481406.1"/>
    <property type="molecule type" value="Genomic_DNA"/>
</dbReference>
<evidence type="ECO:0000313" key="23">
    <source>
        <dbReference type="Proteomes" id="UP000440614"/>
    </source>
</evidence>
<dbReference type="GeneID" id="60924696"/>
<dbReference type="PROSITE" id="PS51257">
    <property type="entry name" value="PROKAR_LIPOPROTEIN"/>
    <property type="match status" value="1"/>
</dbReference>